<evidence type="ECO:0000313" key="4">
    <source>
        <dbReference type="Proteomes" id="UP000812966"/>
    </source>
</evidence>
<dbReference type="InterPro" id="IPR018712">
    <property type="entry name" value="Tle1-like_cat"/>
</dbReference>
<dbReference type="InterPro" id="IPR029058">
    <property type="entry name" value="AB_hydrolase_fold"/>
</dbReference>
<dbReference type="Proteomes" id="UP000812966">
    <property type="component" value="Unassembled WGS sequence"/>
</dbReference>
<dbReference type="Gene3D" id="3.40.50.1820">
    <property type="entry name" value="alpha/beta hydrolase"/>
    <property type="match status" value="1"/>
</dbReference>
<evidence type="ECO:0000259" key="2">
    <source>
        <dbReference type="Pfam" id="PF09994"/>
    </source>
</evidence>
<dbReference type="EMBL" id="JABELV010000048">
    <property type="protein sequence ID" value="KAG7558193.1"/>
    <property type="molecule type" value="Genomic_DNA"/>
</dbReference>
<gene>
    <name evidence="3" type="ORF">FFLO_02846</name>
</gene>
<feature type="region of interest" description="Disordered" evidence="1">
    <location>
        <begin position="272"/>
        <end position="294"/>
    </location>
</feature>
<keyword evidence="4" id="KW-1185">Reference proteome</keyword>
<evidence type="ECO:0000256" key="1">
    <source>
        <dbReference type="SAM" id="MobiDB-lite"/>
    </source>
</evidence>
<sequence length="648" mass="73832">MDPAPSPRRDSTSGMLPPSSPRRNSASTPTRTTQPTRQPSPGPTSSPHAHNAPPHAHPQRRYRPKHYDGNPIQAHTPSSSVDGDLDAISELEVPAGTSPYLNYHGQTSGHGYGHGPHHNYHTQSDPPTRSPRNLVICLDGTHNSFCDHNSNVVRLFELLEKSDRQLCYYDSGVGTQQGPWLYGLKKDFAMVTDLAFAWNFKTHVIDAYRFVMDQYQDGDKIWIFGFSRGSYAARALSGMLQYVGLLPKGNHSQVPLAWSIYAASADIPFTDSPINSSPKNTKVKQPGRSSQYAGTPEEYKRIFSRSVHIPIEFVGVWDTVSALGITKLPNLPFASAIGYVRYFRQALSLDERRAKFVPEYYHEECEPSEEGKGTKAVTTEKQVLRQRDNGYLRVKEVWFLGCHSDVGGGNTINGQPALSNISLRWMVFEASILGLKIDNNALFSSRIYNNPKYPTVRRLIPPRYISVEDFTAKPIEDEDFLRYRSQSDDTRAKALIRQAAEWDAEPNTPLDKNLPIDLRQEKQESLRGFYWLLEWAWLERWDYVGGNRRKLVKNQNWGKGREIIEQQRIHRSVYNRLQYELQQKDAKTTLIQEVKIEIKKTFLSKKQKKKLDQEKEIQWPKAGFADGTTWEQVLGKGPEDDIWETVEP</sequence>
<evidence type="ECO:0000313" key="3">
    <source>
        <dbReference type="EMBL" id="KAG7558193.1"/>
    </source>
</evidence>
<feature type="compositionally biased region" description="Low complexity" evidence="1">
    <location>
        <begin position="45"/>
        <end position="54"/>
    </location>
</feature>
<dbReference type="OrthoDB" id="538223at2759"/>
<feature type="region of interest" description="Disordered" evidence="1">
    <location>
        <begin position="97"/>
        <end position="128"/>
    </location>
</feature>
<organism evidence="3 4">
    <name type="scientific">Filobasidium floriforme</name>
    <dbReference type="NCBI Taxonomy" id="5210"/>
    <lineage>
        <taxon>Eukaryota</taxon>
        <taxon>Fungi</taxon>
        <taxon>Dikarya</taxon>
        <taxon>Basidiomycota</taxon>
        <taxon>Agaricomycotina</taxon>
        <taxon>Tremellomycetes</taxon>
        <taxon>Filobasidiales</taxon>
        <taxon>Filobasidiaceae</taxon>
        <taxon>Filobasidium</taxon>
    </lineage>
</organism>
<proteinExistence type="predicted"/>
<dbReference type="PANTHER" id="PTHR33840:SF2">
    <property type="entry name" value="TLE1 PHOSPHOLIPASE DOMAIN-CONTAINING PROTEIN"/>
    <property type="match status" value="1"/>
</dbReference>
<accession>A0A8K0JLS4</accession>
<protein>
    <recommendedName>
        <fullName evidence="2">T6SS Phospholipase effector Tle1-like catalytic domain-containing protein</fullName>
    </recommendedName>
</protein>
<feature type="compositionally biased region" description="Low complexity" evidence="1">
    <location>
        <begin position="27"/>
        <end position="37"/>
    </location>
</feature>
<dbReference type="AlphaFoldDB" id="A0A8K0JLS4"/>
<dbReference type="PANTHER" id="PTHR33840">
    <property type="match status" value="1"/>
</dbReference>
<name>A0A8K0JLS4_9TREE</name>
<comment type="caution">
    <text evidence="3">The sequence shown here is derived from an EMBL/GenBank/DDBJ whole genome shotgun (WGS) entry which is preliminary data.</text>
</comment>
<dbReference type="Pfam" id="PF09994">
    <property type="entry name" value="T6SS_Tle1-like_cat"/>
    <property type="match status" value="1"/>
</dbReference>
<feature type="domain" description="T6SS Phospholipase effector Tle1-like catalytic" evidence="2">
    <location>
        <begin position="132"/>
        <end position="427"/>
    </location>
</feature>
<dbReference type="SUPFAM" id="SSF53474">
    <property type="entry name" value="alpha/beta-Hydrolases"/>
    <property type="match status" value="1"/>
</dbReference>
<reference evidence="3" key="1">
    <citation type="submission" date="2020-04" db="EMBL/GenBank/DDBJ databases">
        <title>Analysis of mating type loci in Filobasidium floriforme.</title>
        <authorList>
            <person name="Nowrousian M."/>
        </authorList>
    </citation>
    <scope>NUCLEOTIDE SEQUENCE</scope>
    <source>
        <strain evidence="3">CBS 6242</strain>
    </source>
</reference>
<feature type="region of interest" description="Disordered" evidence="1">
    <location>
        <begin position="1"/>
        <end position="83"/>
    </location>
</feature>